<accession>A0A3N0B1C6</accession>
<dbReference type="PANTHER" id="PTHR43143:SF1">
    <property type="entry name" value="SERINE_THREONINE-PROTEIN PHOSPHATASE CPPED1"/>
    <property type="match status" value="1"/>
</dbReference>
<name>A0A3N0B1C6_9ACTN</name>
<feature type="region of interest" description="Disordered" evidence="1">
    <location>
        <begin position="867"/>
        <end position="925"/>
    </location>
</feature>
<reference evidence="4" key="1">
    <citation type="submission" date="2018-05" db="EMBL/GenBank/DDBJ databases">
        <title>Genome Sequencing of selected type strains of the family Eggerthellaceae.</title>
        <authorList>
            <person name="Danylec N."/>
            <person name="Stoll D.A."/>
            <person name="Doetsch A."/>
            <person name="Huch M."/>
        </authorList>
    </citation>
    <scope>NUCLEOTIDE SEQUENCE [LARGE SCALE GENOMIC DNA]</scope>
    <source>
        <strain evidence="4">DSM 16106</strain>
    </source>
</reference>
<dbReference type="Gene3D" id="2.60.120.200">
    <property type="match status" value="1"/>
</dbReference>
<organism evidence="3 4">
    <name type="scientific">Paraeggerthella hongkongensis</name>
    <dbReference type="NCBI Taxonomy" id="230658"/>
    <lineage>
        <taxon>Bacteria</taxon>
        <taxon>Bacillati</taxon>
        <taxon>Actinomycetota</taxon>
        <taxon>Coriobacteriia</taxon>
        <taxon>Eggerthellales</taxon>
        <taxon>Eggerthellaceae</taxon>
        <taxon>Paraeggerthella</taxon>
    </lineage>
</organism>
<dbReference type="Proteomes" id="UP000278632">
    <property type="component" value="Unassembled WGS sequence"/>
</dbReference>
<dbReference type="AlphaFoldDB" id="A0A3N0B1C6"/>
<protein>
    <submittedName>
        <fullName evidence="3">Metallophosphoesterase</fullName>
    </submittedName>
</protein>
<gene>
    <name evidence="3" type="ORF">DMP08_09660</name>
</gene>
<dbReference type="InterPro" id="IPR006311">
    <property type="entry name" value="TAT_signal"/>
</dbReference>
<sequence>MQASRTRAALKPSGQQPNTRAERSSMNHASSFFETSTIGVSRRSFLKLAAIAGASFAGGMLVFPDQRADAAFSPAPGQNWPALESGHIRFTVHSDTHVGAGARNSYTQKIPAAFSGIYAAAPDVAAHFFVGDSADTGTPEQYDELASLLNANARKPVGIVMGNHEYYSWQGDKENAQAAFKDFLSSKLAVAGSFQIPGGANEGQTDCDFIVGGSDGYHVLALSSHPGGYDNSWYGDRQDWIRERLAAAQAEDANKPIFMLTHHPFGNTVWYSTGGSWNGQFGTDKSDRTGNDMAFYHEIAAAYPQIVHFSGHTHIPMADPRSIYQDDGCTLVQTATFANNFWMKGGQDEGYNNGDYSGGSLLYGHPADGDDANQCELVDIDPTTHAVTIYRMDFREGACIGKPWSFSPNDQSTKIYTSLAMKARSLPPTVEADAAVTVPNDDTLTASGASFAITASKVHADTTGLDDDIILCYRVEVFSADSDEPLYDARFMSDYYKASQNRASEFVRPLIGAALAEGTAYTLKAYARNVHGKETPIGQAEFKTKEREVTPLEDPLLSVDFAQGSADDLSAAPHALKEFGALELVSDPLFNKQVAAFGGAAAAAYAFTSEDYARIGTGCTLEVLFRFDEEPSSYFELFSSGQSHGQNLEYYPSKSSDPDSGRPSLHYYTSPEGGDWKSTSAHVDTLAWTHAVATYDGVEMKLYVNGALASQFANPGILPPPSVSGGAPLRWFLGADTNAQGKPEHAMVGRVAFARLSPGVADENHAATLYAASAIPSSPVKAPDPANLEKATVGKAYAIPSVSFEDVNGSMLQATPFVTGPDGNPVALEGAEGSPPVWRFTPAAAGTYTLSYAAGYASATTTLTAAFAPENPGGDPEPGGGSGSGGNGQGGSGGSGESGSAPGGPGGSGSGGSTAIGNPMKTVRTGDASWGAVAGAAAIAALGALGGAAAKLKKDEGEEG</sequence>
<dbReference type="InterPro" id="IPR004843">
    <property type="entry name" value="Calcineurin-like_PHP"/>
</dbReference>
<evidence type="ECO:0000313" key="4">
    <source>
        <dbReference type="Proteomes" id="UP000278632"/>
    </source>
</evidence>
<dbReference type="Gene3D" id="3.60.21.10">
    <property type="match status" value="1"/>
</dbReference>
<dbReference type="InterPro" id="IPR029052">
    <property type="entry name" value="Metallo-depent_PP-like"/>
</dbReference>
<dbReference type="PROSITE" id="PS51318">
    <property type="entry name" value="TAT"/>
    <property type="match status" value="1"/>
</dbReference>
<proteinExistence type="predicted"/>
<evidence type="ECO:0000259" key="2">
    <source>
        <dbReference type="Pfam" id="PF00149"/>
    </source>
</evidence>
<dbReference type="SUPFAM" id="SSF56300">
    <property type="entry name" value="Metallo-dependent phosphatases"/>
    <property type="match status" value="1"/>
</dbReference>
<dbReference type="SUPFAM" id="SSF49899">
    <property type="entry name" value="Concanavalin A-like lectins/glucanases"/>
    <property type="match status" value="1"/>
</dbReference>
<feature type="region of interest" description="Disordered" evidence="1">
    <location>
        <begin position="648"/>
        <end position="669"/>
    </location>
</feature>
<feature type="domain" description="Calcineurin-like phosphoesterase" evidence="2">
    <location>
        <begin position="88"/>
        <end position="316"/>
    </location>
</feature>
<feature type="region of interest" description="Disordered" evidence="1">
    <location>
        <begin position="1"/>
        <end position="28"/>
    </location>
</feature>
<dbReference type="InterPro" id="IPR051918">
    <property type="entry name" value="STPP_CPPED1"/>
</dbReference>
<dbReference type="InterPro" id="IPR019546">
    <property type="entry name" value="TAT_signal_bac_arc"/>
</dbReference>
<comment type="caution">
    <text evidence="3">The sequence shown here is derived from an EMBL/GenBank/DDBJ whole genome shotgun (WGS) entry which is preliminary data.</text>
</comment>
<dbReference type="PANTHER" id="PTHR43143">
    <property type="entry name" value="METALLOPHOSPHOESTERASE, CALCINEURIN SUPERFAMILY"/>
    <property type="match status" value="1"/>
</dbReference>
<evidence type="ECO:0000256" key="1">
    <source>
        <dbReference type="SAM" id="MobiDB-lite"/>
    </source>
</evidence>
<dbReference type="Pfam" id="PF13385">
    <property type="entry name" value="Laminin_G_3"/>
    <property type="match status" value="1"/>
</dbReference>
<dbReference type="GO" id="GO:0016787">
    <property type="term" value="F:hydrolase activity"/>
    <property type="evidence" value="ECO:0007669"/>
    <property type="project" value="InterPro"/>
</dbReference>
<feature type="compositionally biased region" description="Gly residues" evidence="1">
    <location>
        <begin position="876"/>
        <end position="914"/>
    </location>
</feature>
<dbReference type="InterPro" id="IPR013320">
    <property type="entry name" value="ConA-like_dom_sf"/>
</dbReference>
<dbReference type="Pfam" id="PF00149">
    <property type="entry name" value="Metallophos"/>
    <property type="match status" value="1"/>
</dbReference>
<dbReference type="NCBIfam" id="TIGR01409">
    <property type="entry name" value="TAT_signal_seq"/>
    <property type="match status" value="1"/>
</dbReference>
<evidence type="ECO:0000313" key="3">
    <source>
        <dbReference type="EMBL" id="RNL40933.1"/>
    </source>
</evidence>
<keyword evidence="4" id="KW-1185">Reference proteome</keyword>
<dbReference type="EMBL" id="QICD01000023">
    <property type="protein sequence ID" value="RNL40933.1"/>
    <property type="molecule type" value="Genomic_DNA"/>
</dbReference>